<dbReference type="GO" id="GO:0006488">
    <property type="term" value="P:dolichol-linked oligosaccharide biosynthetic process"/>
    <property type="evidence" value="ECO:0007669"/>
    <property type="project" value="InterPro"/>
</dbReference>
<dbReference type="InterPro" id="IPR013083">
    <property type="entry name" value="Znf_RING/FYVE/PHD"/>
</dbReference>
<keyword evidence="9" id="KW-0808">Transferase</keyword>
<evidence type="ECO:0000256" key="4">
    <source>
        <dbReference type="ARBA" id="ARBA00008947"/>
    </source>
</evidence>
<evidence type="ECO:0000256" key="14">
    <source>
        <dbReference type="ARBA" id="ARBA00022989"/>
    </source>
</evidence>
<evidence type="ECO:0000256" key="9">
    <source>
        <dbReference type="ARBA" id="ARBA00022679"/>
    </source>
</evidence>
<evidence type="ECO:0000256" key="3">
    <source>
        <dbReference type="ARBA" id="ARBA00004922"/>
    </source>
</evidence>
<feature type="compositionally biased region" description="Acidic residues" evidence="22">
    <location>
        <begin position="357"/>
        <end position="368"/>
    </location>
</feature>
<dbReference type="OrthoDB" id="10262326at2759"/>
<feature type="transmembrane region" description="Helical" evidence="23">
    <location>
        <begin position="479"/>
        <end position="498"/>
    </location>
</feature>
<comment type="function">
    <text evidence="20">UDP-N-acetylglucosamine--dolichyl-phosphate N-acetylglucosaminephosphotransferase that operates in the biosynthetic pathway of dolichol-linked oligosaccharides, the glycan precursors employed in protein asparagine (N)-glycosylation. The assembly of dolichol-linked oligosaccharides begins on the cytosolic side of the endoplasmic reticulum membrane and finishes in its lumen. The sequential addition of sugars to dolichol pyrophosphate produces dolichol-linked oligosaccharides containing fourteen sugars, including two GlcNAcs, nine mannoses and three glucoses. Once assembled, the oligosaccharide is transferred from the lipid to nascent proteins by oligosaccharyltransferases. Catalyzes the initial step of dolichol-linked oligosaccharide biosynthesis, transfering GlcNAc-1-P from cytosolic UDP-GlcNAc onto the carrier lipid dolichyl phosphate (P-dolichol), yielding GlcNAc-P-P-dolichol embedded in the cytoplasmic leaflet of the endoplasmic reticulum membrane.</text>
</comment>
<dbReference type="GO" id="GO:0003975">
    <property type="term" value="F:UDP-N-acetylglucosamine-dolichyl-phosphate N-acetylglucosaminephosphotransferase activity"/>
    <property type="evidence" value="ECO:0007669"/>
    <property type="project" value="UniProtKB-EC"/>
</dbReference>
<dbReference type="PANTHER" id="PTHR10571:SF0">
    <property type="entry name" value="UDP-N-ACETYLGLUCOSAMINE--DOLICHYL-PHOSPHATE N-ACETYLGLUCOSAMINEPHOSPHOTRANSFERASE"/>
    <property type="match status" value="1"/>
</dbReference>
<evidence type="ECO:0000259" key="24">
    <source>
        <dbReference type="PROSITE" id="PS51344"/>
    </source>
</evidence>
<dbReference type="GO" id="GO:0005789">
    <property type="term" value="C:endoplasmic reticulum membrane"/>
    <property type="evidence" value="ECO:0007669"/>
    <property type="project" value="UniProtKB-SubCell"/>
</dbReference>
<evidence type="ECO:0000256" key="1">
    <source>
        <dbReference type="ARBA" id="ARBA00001946"/>
    </source>
</evidence>
<feature type="transmembrane region" description="Helical" evidence="23">
    <location>
        <begin position="732"/>
        <end position="752"/>
    </location>
</feature>
<comment type="catalytic activity">
    <reaction evidence="21">
        <text>a di-trans,poly-cis-dolichyl phosphate + UDP-N-acetyl-alpha-D-glucosamine = an N-acetyl-alpha-D-glucosaminyl-diphospho-di-trans,poly-cis-dolichol + UMP</text>
        <dbReference type="Rhea" id="RHEA:13289"/>
        <dbReference type="Rhea" id="RHEA-COMP:19498"/>
        <dbReference type="Rhea" id="RHEA-COMP:19507"/>
        <dbReference type="ChEBI" id="CHEBI:57683"/>
        <dbReference type="ChEBI" id="CHEBI:57705"/>
        <dbReference type="ChEBI" id="CHEBI:57865"/>
        <dbReference type="ChEBI" id="CHEBI:58427"/>
        <dbReference type="EC" id="2.7.8.15"/>
    </reaction>
    <physiologicalReaction direction="left-to-right" evidence="21">
        <dbReference type="Rhea" id="RHEA:13290"/>
    </physiologicalReaction>
</comment>
<dbReference type="PANTHER" id="PTHR10571">
    <property type="entry name" value="UDP-N-ACETYLGLUCOSAMINE--DOLICHYL-PHOSPHATE N-ACETYLGLUCOSAMINEPHOSPHOTRANSFERASE"/>
    <property type="match status" value="1"/>
</dbReference>
<dbReference type="SUPFAM" id="SSF57783">
    <property type="entry name" value="Zinc beta-ribbon"/>
    <property type="match status" value="1"/>
</dbReference>
<feature type="transmembrane region" description="Helical" evidence="23">
    <location>
        <begin position="555"/>
        <end position="577"/>
    </location>
</feature>
<dbReference type="GO" id="GO:0046872">
    <property type="term" value="F:metal ion binding"/>
    <property type="evidence" value="ECO:0007669"/>
    <property type="project" value="UniProtKB-KW"/>
</dbReference>
<evidence type="ECO:0000256" key="13">
    <source>
        <dbReference type="ARBA" id="ARBA00022842"/>
    </source>
</evidence>
<evidence type="ECO:0000256" key="11">
    <source>
        <dbReference type="ARBA" id="ARBA00022723"/>
    </source>
</evidence>
<feature type="domain" description="HTH TFE/IIEalpha-type" evidence="24">
    <location>
        <begin position="28"/>
        <end position="120"/>
    </location>
</feature>
<comment type="pathway">
    <text evidence="3">Protein modification; protein glycosylation.</text>
</comment>
<feature type="transmembrane region" description="Helical" evidence="23">
    <location>
        <begin position="656"/>
        <end position="675"/>
    </location>
</feature>
<evidence type="ECO:0000256" key="12">
    <source>
        <dbReference type="ARBA" id="ARBA00022824"/>
    </source>
</evidence>
<accession>M9LPV8</accession>
<name>M9LPV8_PSEA3</name>
<dbReference type="CDD" id="cd06855">
    <property type="entry name" value="GT_GPT_euk"/>
    <property type="match status" value="1"/>
</dbReference>
<protein>
    <recommendedName>
        <fullName evidence="7">UDP-N-acetylglucosamine--dolichyl-phosphate N-acetylglucosaminephosphotransferase</fullName>
        <ecNumber evidence="6">2.7.8.15</ecNumber>
    </recommendedName>
    <alternativeName>
        <fullName evidence="18">GlcNAc-1-P transferase</fullName>
    </alternativeName>
    <alternativeName>
        <fullName evidence="19">N-acetylglucosamine-1-phosphate transferase</fullName>
    </alternativeName>
</protein>
<evidence type="ECO:0000256" key="22">
    <source>
        <dbReference type="SAM" id="MobiDB-lite"/>
    </source>
</evidence>
<dbReference type="AlphaFoldDB" id="M9LPV8"/>
<dbReference type="Pfam" id="PF00953">
    <property type="entry name" value="Glycos_transf_4"/>
    <property type="match status" value="1"/>
</dbReference>
<keyword evidence="11" id="KW-0479">Metal-binding</keyword>
<keyword evidence="15" id="KW-0805">Transcription regulation</keyword>
<comment type="similarity">
    <text evidence="5">Belongs to the glycosyltransferase 4 family.</text>
</comment>
<dbReference type="Proteomes" id="UP000011976">
    <property type="component" value="Unassembled WGS sequence"/>
</dbReference>
<evidence type="ECO:0000256" key="21">
    <source>
        <dbReference type="ARBA" id="ARBA00045078"/>
    </source>
</evidence>
<keyword evidence="17" id="KW-0804">Transcription</keyword>
<reference evidence="26" key="1">
    <citation type="journal article" date="2013" name="Genome Announc.">
        <title>Genome sequence of the basidiomycetous yeast Pseudozyma antarctica T-34, a producer of the glycolipid biosurfactants mannosylerythritol lipids.</title>
        <authorList>
            <person name="Morita T."/>
            <person name="Koike H."/>
            <person name="Koyama Y."/>
            <person name="Hagiwara H."/>
            <person name="Ito E."/>
            <person name="Fukuoka T."/>
            <person name="Imura T."/>
            <person name="Machida M."/>
            <person name="Kitamoto D."/>
        </authorList>
    </citation>
    <scope>NUCLEOTIDE SEQUENCE [LARGE SCALE GENOMIC DNA]</scope>
    <source>
        <strain evidence="26">T-34</strain>
    </source>
</reference>
<keyword evidence="12" id="KW-0256">Endoplasmic reticulum</keyword>
<dbReference type="UniPathway" id="UPA00378"/>
<evidence type="ECO:0000256" key="8">
    <source>
        <dbReference type="ARBA" id="ARBA00022676"/>
    </source>
</evidence>
<feature type="transmembrane region" description="Helical" evidence="23">
    <location>
        <begin position="606"/>
        <end position="627"/>
    </location>
</feature>
<evidence type="ECO:0000256" key="7">
    <source>
        <dbReference type="ARBA" id="ARBA00017659"/>
    </source>
</evidence>
<keyword evidence="14 23" id="KW-1133">Transmembrane helix</keyword>
<comment type="similarity">
    <text evidence="4">Belongs to the TFIIE alpha subunit family.</text>
</comment>
<evidence type="ECO:0000256" key="10">
    <source>
        <dbReference type="ARBA" id="ARBA00022692"/>
    </source>
</evidence>
<evidence type="ECO:0000313" key="25">
    <source>
        <dbReference type="EMBL" id="GAC74271.1"/>
    </source>
</evidence>
<keyword evidence="8" id="KW-0328">Glycosyltransferase</keyword>
<evidence type="ECO:0000256" key="23">
    <source>
        <dbReference type="SAM" id="Phobius"/>
    </source>
</evidence>
<dbReference type="InterPro" id="IPR033895">
    <property type="entry name" value="GPT"/>
</dbReference>
<dbReference type="InterPro" id="IPR002853">
    <property type="entry name" value="TFIIE_asu"/>
</dbReference>
<evidence type="ECO:0000256" key="20">
    <source>
        <dbReference type="ARBA" id="ARBA00044717"/>
    </source>
</evidence>
<dbReference type="InterPro" id="IPR024550">
    <property type="entry name" value="TFIIEa/SarR/Rpc3_HTH_dom"/>
</dbReference>
<keyword evidence="13" id="KW-0460">Magnesium</keyword>
<dbReference type="GO" id="GO:0016757">
    <property type="term" value="F:glycosyltransferase activity"/>
    <property type="evidence" value="ECO:0007669"/>
    <property type="project" value="UniProtKB-KW"/>
</dbReference>
<keyword evidence="10 23" id="KW-0812">Transmembrane</keyword>
<dbReference type="PROSITE" id="PS51344">
    <property type="entry name" value="HTH_TFE_IIE"/>
    <property type="match status" value="1"/>
</dbReference>
<evidence type="ECO:0000256" key="15">
    <source>
        <dbReference type="ARBA" id="ARBA00023015"/>
    </source>
</evidence>
<comment type="subcellular location">
    <subcellularLocation>
        <location evidence="2">Endoplasmic reticulum membrane</location>
        <topology evidence="2">Multi-pass membrane protein</topology>
    </subcellularLocation>
</comment>
<evidence type="ECO:0000256" key="17">
    <source>
        <dbReference type="ARBA" id="ARBA00023163"/>
    </source>
</evidence>
<feature type="compositionally biased region" description="Acidic residues" evidence="22">
    <location>
        <begin position="326"/>
        <end position="335"/>
    </location>
</feature>
<feature type="region of interest" description="Disordered" evidence="22">
    <location>
        <begin position="275"/>
        <end position="392"/>
    </location>
</feature>
<feature type="transmembrane region" description="Helical" evidence="23">
    <location>
        <begin position="687"/>
        <end position="712"/>
    </location>
</feature>
<feature type="transmembrane region" description="Helical" evidence="23">
    <location>
        <begin position="852"/>
        <end position="872"/>
    </location>
</feature>
<dbReference type="Pfam" id="PF02002">
    <property type="entry name" value="TFIIE_alpha"/>
    <property type="match status" value="1"/>
</dbReference>
<comment type="cofactor">
    <cofactor evidence="1">
        <name>Mg(2+)</name>
        <dbReference type="ChEBI" id="CHEBI:18420"/>
    </cofactor>
</comment>
<dbReference type="FunFam" id="3.30.40.10:FF:000269">
    <property type="entry name" value="Transcription initiation factor IIE subunit alpha"/>
    <property type="match status" value="1"/>
</dbReference>
<dbReference type="GO" id="GO:0006367">
    <property type="term" value="P:transcription initiation at RNA polymerase II promoter"/>
    <property type="evidence" value="ECO:0007669"/>
    <property type="project" value="InterPro"/>
</dbReference>
<gene>
    <name evidence="25" type="ORF">PANT_10d00102</name>
</gene>
<evidence type="ECO:0000256" key="2">
    <source>
        <dbReference type="ARBA" id="ARBA00004477"/>
    </source>
</evidence>
<dbReference type="SMART" id="SM00531">
    <property type="entry name" value="TFIIE"/>
    <property type="match status" value="1"/>
</dbReference>
<evidence type="ECO:0000313" key="26">
    <source>
        <dbReference type="Proteomes" id="UP000011976"/>
    </source>
</evidence>
<evidence type="ECO:0000256" key="18">
    <source>
        <dbReference type="ARBA" id="ARBA00029567"/>
    </source>
</evidence>
<feature type="transmembrane region" description="Helical" evidence="23">
    <location>
        <begin position="828"/>
        <end position="846"/>
    </location>
</feature>
<dbReference type="InterPro" id="IPR000715">
    <property type="entry name" value="Glycosyl_transferase_4"/>
</dbReference>
<sequence>MSSTAAAFGRAAHDAELKLAGEEQLSIIRRMAQVVARIFYEDRHIVLMDQLVSITVLPADVLAHRLGIQVKELAALSSKLLEDKLICTFRRNEIRDAITNRSVPRTYYYLDYKLFLDVTKWRMMSIRKKIDTRLRNELDNKGYLCPRCKKSYSTLEVAHLLDIFRNVFVCETPGCTTELVDNEEAEDVKRSKDSLMRFNEQLAALLGGLRRTEGIVLPPLDVGAWLTKHAASQPWFAARSDEAGSLPSSSSVSAAPTLQVDLASNDPAAEAARRLAKQKAEDEQRKQNALPAWHLASTVSGEQTALGRRQERLHSSSGIDVHDGKDDDDADDDDYYAQYASLQTAEAAASSKPDATPDVDEEDFEDLEPVSPVPSPAKRTDSDASPFSPSGAGGLIQPSFLREVMVPERGSILLVTEDAAPGLAATGRRFWACRGPQGRGQVRLVHACPARAPEVRRCEDIFPPLDSEIKVRLPWRSSMASTIAAAVVVPLGMLALALPPLLQLEASASTATSPAWPPFAWLSHVFLSDPRLLTSLLDILVTPKQRGTILYYDNAFPGLFAAVGLSILGFWLTSIAISRTKDVFAARGFQGRDLLKSNATPIPESLGLPTAAVYMALLFLFIPFRYFSSQLQGVSKTGDDWEGRMDGRMGFPHHELASFLSALLSFSCAIVLGFLDDVFDIRWRYKLPIPIISSIPLLMVYYAGGGGTSVVVPGWPEGLRSVLGSIVELGPLYYVYMSLLSTFCTNSINILAGINGVEVGQALVIALSLCLNDVLYLDPRAGQPGSRSSTELLRRHLLSLYLLLPLVGVCMGLLRWNRYPSRVFVGDTFCYFAGMVFSTVGILGHFSKTVLLFFAPQLFNFLLSCPQLFGLVPNPRHRVPRYDAGSDSLYPSIQYFGSGTDADGELPNTSKSPLRPAGLVATWVLKVLAGLRLVQLDFYDDQKRRIKSTTNLTLLNAILVLRGVRHDAQAKQGDTPFTGPRIGEHSLWMHAMACQLAGSALAFGIRYWIAAVVFP</sequence>
<evidence type="ECO:0000256" key="19">
    <source>
        <dbReference type="ARBA" id="ARBA00033238"/>
    </source>
</evidence>
<evidence type="ECO:0000256" key="5">
    <source>
        <dbReference type="ARBA" id="ARBA00009317"/>
    </source>
</evidence>
<evidence type="ECO:0000256" key="6">
    <source>
        <dbReference type="ARBA" id="ARBA00013225"/>
    </source>
</evidence>
<feature type="transmembrane region" description="Helical" evidence="23">
    <location>
        <begin position="987"/>
        <end position="1009"/>
    </location>
</feature>
<feature type="transmembrane region" description="Helical" evidence="23">
    <location>
        <begin position="797"/>
        <end position="816"/>
    </location>
</feature>
<dbReference type="Gene3D" id="3.30.40.10">
    <property type="entry name" value="Zinc/RING finger domain, C3HC4 (zinc finger)"/>
    <property type="match status" value="1"/>
</dbReference>
<dbReference type="STRING" id="1151754.M9LPV8"/>
<feature type="compositionally biased region" description="Basic and acidic residues" evidence="22">
    <location>
        <begin position="308"/>
        <end position="325"/>
    </location>
</feature>
<keyword evidence="16 23" id="KW-0472">Membrane</keyword>
<dbReference type="EMBL" id="DF196776">
    <property type="protein sequence ID" value="GAC74271.1"/>
    <property type="molecule type" value="Genomic_DNA"/>
</dbReference>
<dbReference type="InterPro" id="IPR017919">
    <property type="entry name" value="TFIIE/TFIIEa_HTH"/>
</dbReference>
<evidence type="ECO:0000256" key="16">
    <source>
        <dbReference type="ARBA" id="ARBA00023136"/>
    </source>
</evidence>
<proteinExistence type="inferred from homology"/>
<organism evidence="25 26">
    <name type="scientific">Pseudozyma antarctica (strain T-34)</name>
    <name type="common">Yeast</name>
    <name type="synonym">Candida antarctica</name>
    <dbReference type="NCBI Taxonomy" id="1151754"/>
    <lineage>
        <taxon>Eukaryota</taxon>
        <taxon>Fungi</taxon>
        <taxon>Dikarya</taxon>
        <taxon>Basidiomycota</taxon>
        <taxon>Ustilaginomycotina</taxon>
        <taxon>Ustilaginomycetes</taxon>
        <taxon>Ustilaginales</taxon>
        <taxon>Ustilaginaceae</taxon>
        <taxon>Moesziomyces</taxon>
    </lineage>
</organism>
<dbReference type="EC" id="2.7.8.15" evidence="6"/>